<comment type="caution">
    <text evidence="10">The sequence shown here is derived from an EMBL/GenBank/DDBJ whole genome shotgun (WGS) entry which is preliminary data.</text>
</comment>
<keyword evidence="6" id="KW-0009">Actin-binding</keyword>
<reference evidence="10 11" key="1">
    <citation type="submission" date="2020-02" db="EMBL/GenBank/DDBJ databases">
        <title>Relaxed selection underlies rapid genomic changes in the transitions from sociality to social parasitism in ants.</title>
        <authorList>
            <person name="Bi X."/>
        </authorList>
    </citation>
    <scope>NUCLEOTIDE SEQUENCE [LARGE SCALE GENOMIC DNA]</scope>
    <source>
        <strain evidence="10">BGI-DK2014b</strain>
        <tissue evidence="10">Whole body</tissue>
    </source>
</reference>
<dbReference type="SMART" id="SM00225">
    <property type="entry name" value="BTB"/>
    <property type="match status" value="1"/>
</dbReference>
<evidence type="ECO:0000256" key="8">
    <source>
        <dbReference type="SAM" id="MobiDB-lite"/>
    </source>
</evidence>
<dbReference type="EMBL" id="JAANIB010003836">
    <property type="protein sequence ID" value="KAG5335787.1"/>
    <property type="molecule type" value="Genomic_DNA"/>
</dbReference>
<dbReference type="InterPro" id="IPR011333">
    <property type="entry name" value="SKP1/BTB/POZ_sf"/>
</dbReference>
<dbReference type="CDD" id="cd18235">
    <property type="entry name" value="BTB_POZ_KLHL2-like"/>
    <property type="match status" value="1"/>
</dbReference>
<evidence type="ECO:0000256" key="3">
    <source>
        <dbReference type="ARBA" id="ARBA00022441"/>
    </source>
</evidence>
<protein>
    <recommendedName>
        <fullName evidence="2">Kelch-like protein diablo</fullName>
    </recommendedName>
</protein>
<dbReference type="InterPro" id="IPR006652">
    <property type="entry name" value="Kelch_1"/>
</dbReference>
<feature type="region of interest" description="Disordered" evidence="8">
    <location>
        <begin position="16"/>
        <end position="39"/>
    </location>
</feature>
<dbReference type="UniPathway" id="UPA00143"/>
<evidence type="ECO:0000259" key="9">
    <source>
        <dbReference type="PROSITE" id="PS50097"/>
    </source>
</evidence>
<dbReference type="FunFam" id="3.30.710.10:FF:000001">
    <property type="entry name" value="Kelch-like family member 20"/>
    <property type="match status" value="1"/>
</dbReference>
<evidence type="ECO:0000256" key="5">
    <source>
        <dbReference type="ARBA" id="ARBA00022786"/>
    </source>
</evidence>
<keyword evidence="5" id="KW-0833">Ubl conjugation pathway</keyword>
<dbReference type="SUPFAM" id="SSF117281">
    <property type="entry name" value="Kelch motif"/>
    <property type="match status" value="1"/>
</dbReference>
<dbReference type="AlphaFoldDB" id="A0A836FJF9"/>
<feature type="non-terminal residue" evidence="10">
    <location>
        <position position="1"/>
    </location>
</feature>
<keyword evidence="4" id="KW-0677">Repeat</keyword>
<dbReference type="PANTHER" id="PTHR24412:SF466">
    <property type="entry name" value="RING CANAL KELCH PROTEIN"/>
    <property type="match status" value="1"/>
</dbReference>
<dbReference type="PROSITE" id="PS50097">
    <property type="entry name" value="BTB"/>
    <property type="match status" value="1"/>
</dbReference>
<dbReference type="SUPFAM" id="SSF54695">
    <property type="entry name" value="POZ domain"/>
    <property type="match status" value="1"/>
</dbReference>
<evidence type="ECO:0000313" key="10">
    <source>
        <dbReference type="EMBL" id="KAG5335787.1"/>
    </source>
</evidence>
<dbReference type="SMART" id="SM00612">
    <property type="entry name" value="Kelch"/>
    <property type="match status" value="5"/>
</dbReference>
<feature type="compositionally biased region" description="Basic and acidic residues" evidence="8">
    <location>
        <begin position="19"/>
        <end position="34"/>
    </location>
</feature>
<evidence type="ECO:0000256" key="7">
    <source>
        <dbReference type="ARBA" id="ARBA00043912"/>
    </source>
</evidence>
<dbReference type="InterPro" id="IPR011705">
    <property type="entry name" value="BACK"/>
</dbReference>
<dbReference type="InterPro" id="IPR015915">
    <property type="entry name" value="Kelch-typ_b-propeller"/>
</dbReference>
<comment type="function">
    <text evidence="7">Probable substrate-specific adapter of an E3 ubiquitin-protein ligase complex which mediates the ubiquitination and subsequent proteasomal degradation of target proteins. May have a role in synapse differentiation and growth.</text>
</comment>
<dbReference type="OrthoDB" id="45365at2759"/>
<gene>
    <name evidence="10" type="primary">Kel</name>
    <name evidence="10" type="ORF">G6Z77_0002859</name>
</gene>
<evidence type="ECO:0000313" key="11">
    <source>
        <dbReference type="Proteomes" id="UP000670152"/>
    </source>
</evidence>
<dbReference type="Gene3D" id="1.25.40.420">
    <property type="match status" value="1"/>
</dbReference>
<dbReference type="Pfam" id="PF07707">
    <property type="entry name" value="BACK"/>
    <property type="match status" value="1"/>
</dbReference>
<comment type="pathway">
    <text evidence="1">Protein modification; protein ubiquitination.</text>
</comment>
<name>A0A836FJF9_9HYME</name>
<dbReference type="InterPro" id="IPR000210">
    <property type="entry name" value="BTB/POZ_dom"/>
</dbReference>
<dbReference type="InterPro" id="IPR017096">
    <property type="entry name" value="BTB-kelch_protein"/>
</dbReference>
<dbReference type="PANTHER" id="PTHR24412">
    <property type="entry name" value="KELCH PROTEIN"/>
    <property type="match status" value="1"/>
</dbReference>
<evidence type="ECO:0000256" key="6">
    <source>
        <dbReference type="ARBA" id="ARBA00023203"/>
    </source>
</evidence>
<feature type="non-terminal residue" evidence="10">
    <location>
        <position position="573"/>
    </location>
</feature>
<dbReference type="PRINTS" id="PR00501">
    <property type="entry name" value="KELCHREPEAT"/>
</dbReference>
<feature type="domain" description="BTB" evidence="9">
    <location>
        <begin position="58"/>
        <end position="125"/>
    </location>
</feature>
<keyword evidence="3" id="KW-0880">Kelch repeat</keyword>
<proteinExistence type="predicted"/>
<dbReference type="GO" id="GO:0003779">
    <property type="term" value="F:actin binding"/>
    <property type="evidence" value="ECO:0007669"/>
    <property type="project" value="UniProtKB-KW"/>
</dbReference>
<dbReference type="Proteomes" id="UP000670152">
    <property type="component" value="Unassembled WGS sequence"/>
</dbReference>
<dbReference type="Gene3D" id="2.120.10.80">
    <property type="entry name" value="Kelch-type beta propeller"/>
    <property type="match status" value="1"/>
</dbReference>
<organism evidence="10 11">
    <name type="scientific">Acromyrmex heyeri</name>
    <dbReference type="NCBI Taxonomy" id="230685"/>
    <lineage>
        <taxon>Eukaryota</taxon>
        <taxon>Metazoa</taxon>
        <taxon>Ecdysozoa</taxon>
        <taxon>Arthropoda</taxon>
        <taxon>Hexapoda</taxon>
        <taxon>Insecta</taxon>
        <taxon>Pterygota</taxon>
        <taxon>Neoptera</taxon>
        <taxon>Endopterygota</taxon>
        <taxon>Hymenoptera</taxon>
        <taxon>Apocrita</taxon>
        <taxon>Aculeata</taxon>
        <taxon>Formicoidea</taxon>
        <taxon>Formicidae</taxon>
        <taxon>Myrmicinae</taxon>
        <taxon>Acromyrmex</taxon>
    </lineage>
</organism>
<evidence type="ECO:0000256" key="4">
    <source>
        <dbReference type="ARBA" id="ARBA00022737"/>
    </source>
</evidence>
<accession>A0A836FJF9</accession>
<dbReference type="GO" id="GO:0016567">
    <property type="term" value="P:protein ubiquitination"/>
    <property type="evidence" value="ECO:0007669"/>
    <property type="project" value="UniProtKB-UniPathway"/>
</dbReference>
<keyword evidence="11" id="KW-1185">Reference proteome</keyword>
<dbReference type="FunFam" id="1.25.40.420:FF:000001">
    <property type="entry name" value="Kelch-like family member 12"/>
    <property type="match status" value="1"/>
</dbReference>
<dbReference type="SMART" id="SM00875">
    <property type="entry name" value="BACK"/>
    <property type="match status" value="1"/>
</dbReference>
<evidence type="ECO:0000256" key="2">
    <source>
        <dbReference type="ARBA" id="ARBA00013699"/>
    </source>
</evidence>
<dbReference type="PIRSF" id="PIRSF037037">
    <property type="entry name" value="Kelch-like_protein_gigaxonin"/>
    <property type="match status" value="1"/>
</dbReference>
<evidence type="ECO:0000256" key="1">
    <source>
        <dbReference type="ARBA" id="ARBA00004906"/>
    </source>
</evidence>
<dbReference type="Gene3D" id="3.30.710.10">
    <property type="entry name" value="Potassium Channel Kv1.1, Chain A"/>
    <property type="match status" value="1"/>
</dbReference>
<dbReference type="Pfam" id="PF00651">
    <property type="entry name" value="BTB"/>
    <property type="match status" value="1"/>
</dbReference>
<sequence length="573" mass="64296">HHYSCLLLRYASQNSLDESSQKHVPRENGKDKPPYRNHHHTNRAFDVINEMRKKNLLCDVILVADSGMEVPAHKMVLAACSPYFYAMFTSFEERDQQRITLQGVDYSALELLVDYVYSAEVHVTEDNVQVLLPAANLLQLTDVRDACCDFLQAQLHPSNCLGIRAFADLHGCLELLTHADSYIEQHFSEVVDAEEFLTLEPEQVAKLICSDRLMVPSEEKVFECVISWVHHDLEKRQNDLALLMEHVRLPLLSQEYLVQRVEEEPLLKANLQCKDFLIEALKYHLLKGEQKSLFKTPRTKPRQPRGLPKVLLVVGGQAPKAIRSVECYDFKEERWYQVSELPTRRCRAVRSKNSNRCEYRHISISSQKILTLDSSELYVGGFDGSTGLNSAEVYDPRTREWRPVARMSTRRSSVGVGVVKGLLYAVGGYDGESRQCLSSVECYNPEKDQWKPVPEMSARRSGAGVGVLDGVLYAVGGHDGPLVRKSVEAFNPETNQWTPVSDMALCRRNAGVVALNGLLYVVGGDDGSSSLASVEMYSPRTDTWTTLSTCMGVGRSYAGVAIIDKPMASATTM</sequence>
<dbReference type="Pfam" id="PF01344">
    <property type="entry name" value="Kelch_1"/>
    <property type="match status" value="5"/>
</dbReference>